<dbReference type="InterPro" id="IPR013538">
    <property type="entry name" value="ASHA1/2-like_C"/>
</dbReference>
<reference evidence="4" key="1">
    <citation type="submission" date="2016-06" db="EMBL/GenBank/DDBJ databases">
        <authorList>
            <person name="Varghese N."/>
            <person name="Submissions Spin"/>
        </authorList>
    </citation>
    <scope>NUCLEOTIDE SEQUENCE [LARGE SCALE GENOMIC DNA]</scope>
    <source>
        <strain evidence="4">DSM 45431</strain>
    </source>
</reference>
<dbReference type="Pfam" id="PF08327">
    <property type="entry name" value="AHSA1"/>
    <property type="match status" value="1"/>
</dbReference>
<dbReference type="CDD" id="cd07814">
    <property type="entry name" value="SRPBCC_CalC_Aha1-like"/>
    <property type="match status" value="1"/>
</dbReference>
<evidence type="ECO:0000313" key="4">
    <source>
        <dbReference type="Proteomes" id="UP000199413"/>
    </source>
</evidence>
<dbReference type="SUPFAM" id="SSF55961">
    <property type="entry name" value="Bet v1-like"/>
    <property type="match status" value="1"/>
</dbReference>
<keyword evidence="4" id="KW-1185">Reference proteome</keyword>
<dbReference type="AlphaFoldDB" id="A0A1C6T4P4"/>
<name>A0A1C6T4P4_9ACTN</name>
<feature type="domain" description="Activator of Hsp90 ATPase homologue 1/2-like C-terminal" evidence="2">
    <location>
        <begin position="19"/>
        <end position="143"/>
    </location>
</feature>
<dbReference type="STRING" id="568872.GA0070624_5651"/>
<dbReference type="InterPro" id="IPR023393">
    <property type="entry name" value="START-like_dom_sf"/>
</dbReference>
<organism evidence="3 4">
    <name type="scientific">Micromonospora rhizosphaerae</name>
    <dbReference type="NCBI Taxonomy" id="568872"/>
    <lineage>
        <taxon>Bacteria</taxon>
        <taxon>Bacillati</taxon>
        <taxon>Actinomycetota</taxon>
        <taxon>Actinomycetes</taxon>
        <taxon>Micromonosporales</taxon>
        <taxon>Micromonosporaceae</taxon>
        <taxon>Micromonospora</taxon>
    </lineage>
</organism>
<sequence length="148" mass="16914">MRCPMSEPTTIAVDQFLAHPPIKVWRALTDSDLLARWLMSNDFTPVQGHRFTFRTDPRPGQGFDGVVHCEVLEIDPPRRLRWAWRGGRLDTVVTWTLAPEGRGTRLFLEHSGFDPDDPVQRRTFTLLDGGWRSHVWRRLEGILAAAAG</sequence>
<dbReference type="EMBL" id="FMHV01000002">
    <property type="protein sequence ID" value="SCL36796.1"/>
    <property type="molecule type" value="Genomic_DNA"/>
</dbReference>
<dbReference type="Proteomes" id="UP000199413">
    <property type="component" value="Unassembled WGS sequence"/>
</dbReference>
<dbReference type="Gene3D" id="3.30.530.20">
    <property type="match status" value="1"/>
</dbReference>
<evidence type="ECO:0000256" key="1">
    <source>
        <dbReference type="ARBA" id="ARBA00006817"/>
    </source>
</evidence>
<evidence type="ECO:0000259" key="2">
    <source>
        <dbReference type="Pfam" id="PF08327"/>
    </source>
</evidence>
<proteinExistence type="inferred from homology"/>
<comment type="similarity">
    <text evidence="1">Belongs to the AHA1 family.</text>
</comment>
<gene>
    <name evidence="3" type="ORF">GA0070624_5651</name>
</gene>
<accession>A0A1C6T4P4</accession>
<evidence type="ECO:0000313" key="3">
    <source>
        <dbReference type="EMBL" id="SCL36796.1"/>
    </source>
</evidence>
<protein>
    <submittedName>
        <fullName evidence="3">Uncharacterized conserved protein YndB, AHSA1/START domain</fullName>
    </submittedName>
</protein>